<dbReference type="GO" id="GO:0005886">
    <property type="term" value="C:plasma membrane"/>
    <property type="evidence" value="ECO:0007669"/>
    <property type="project" value="UniProtKB-SubCell"/>
</dbReference>
<evidence type="ECO:0000313" key="8">
    <source>
        <dbReference type="EMBL" id="MDK4334261.1"/>
    </source>
</evidence>
<accession>A0AAP4BWB3</accession>
<dbReference type="Proteomes" id="UP001230317">
    <property type="component" value="Unassembled WGS sequence"/>
</dbReference>
<dbReference type="Pfam" id="PF07690">
    <property type="entry name" value="MFS_1"/>
    <property type="match status" value="1"/>
</dbReference>
<feature type="transmembrane region" description="Helical" evidence="6">
    <location>
        <begin position="24"/>
        <end position="52"/>
    </location>
</feature>
<evidence type="ECO:0000256" key="6">
    <source>
        <dbReference type="SAM" id="Phobius"/>
    </source>
</evidence>
<dbReference type="PROSITE" id="PS50850">
    <property type="entry name" value="MFS"/>
    <property type="match status" value="1"/>
</dbReference>
<evidence type="ECO:0000256" key="3">
    <source>
        <dbReference type="ARBA" id="ARBA00022692"/>
    </source>
</evidence>
<keyword evidence="5 6" id="KW-0472">Membrane</keyword>
<dbReference type="Gene3D" id="1.20.1720.10">
    <property type="entry name" value="Multidrug resistance protein D"/>
    <property type="match status" value="1"/>
</dbReference>
<evidence type="ECO:0000256" key="5">
    <source>
        <dbReference type="ARBA" id="ARBA00023136"/>
    </source>
</evidence>
<dbReference type="GO" id="GO:0022857">
    <property type="term" value="F:transmembrane transporter activity"/>
    <property type="evidence" value="ECO:0007669"/>
    <property type="project" value="InterPro"/>
</dbReference>
<dbReference type="SUPFAM" id="SSF103473">
    <property type="entry name" value="MFS general substrate transporter"/>
    <property type="match status" value="1"/>
</dbReference>
<dbReference type="InterPro" id="IPR020846">
    <property type="entry name" value="MFS_dom"/>
</dbReference>
<evidence type="ECO:0000313" key="9">
    <source>
        <dbReference type="Proteomes" id="UP001230317"/>
    </source>
</evidence>
<dbReference type="RefSeq" id="WP_005281914.1">
    <property type="nucleotide sequence ID" value="NZ_JAHWQY010000001.1"/>
</dbReference>
<dbReference type="AlphaFoldDB" id="A0AAP4BWB3"/>
<sequence>MLLAALLLSTGKIADTWGRKRAFLIGLTIFVAGSVLAGFSTSAATLISACAVQEIGAAFIMSSVLSTVNAVFRGKYRAAAFGVRSAVISGEAAVGPLAGGARDFGCGVRAVYPAEKHRERGHLSALLDLGLFSYSTFSWGNITAGAVAIGEFAIIFALPLYLINTLDLSTMSAGLVLAAMAVGAFSPARQPPRRGTVRGRLAPCSSGSDWKPSASLSSSCLWGRIRMVGSSLRR</sequence>
<protein>
    <submittedName>
        <fullName evidence="8">MFS transporter</fullName>
    </submittedName>
</protein>
<dbReference type="PANTHER" id="PTHR42718:SF9">
    <property type="entry name" value="MAJOR FACILITATOR SUPERFAMILY MULTIDRUG TRANSPORTER MFSC"/>
    <property type="match status" value="1"/>
</dbReference>
<dbReference type="PANTHER" id="PTHR42718">
    <property type="entry name" value="MAJOR FACILITATOR SUPERFAMILY MULTIDRUG TRANSPORTER MFSC"/>
    <property type="match status" value="1"/>
</dbReference>
<dbReference type="InterPro" id="IPR011701">
    <property type="entry name" value="MFS"/>
</dbReference>
<dbReference type="InterPro" id="IPR036259">
    <property type="entry name" value="MFS_trans_sf"/>
</dbReference>
<keyword evidence="2" id="KW-0813">Transport</keyword>
<reference evidence="8" key="1">
    <citation type="submission" date="2023-05" db="EMBL/GenBank/DDBJ databases">
        <title>Metabolic capabilities are highly conserved among human nasal-associated Corynebacterium species in pangenomic analyses.</title>
        <authorList>
            <person name="Tran T.H."/>
            <person name="Roberts A.Q."/>
            <person name="Escapa I.F."/>
            <person name="Gao W."/>
            <person name="Conlan S."/>
            <person name="Kong H."/>
            <person name="Segre J.A."/>
            <person name="Kelly M.S."/>
            <person name="Lemon K.P."/>
        </authorList>
    </citation>
    <scope>NUCLEOTIDE SEQUENCE</scope>
    <source>
        <strain evidence="8">KPL2618</strain>
    </source>
</reference>
<feature type="transmembrane region" description="Helical" evidence="6">
    <location>
        <begin position="142"/>
        <end position="162"/>
    </location>
</feature>
<organism evidence="8 9">
    <name type="scientific">Corynebacterium accolens</name>
    <dbReference type="NCBI Taxonomy" id="38284"/>
    <lineage>
        <taxon>Bacteria</taxon>
        <taxon>Bacillati</taxon>
        <taxon>Actinomycetota</taxon>
        <taxon>Actinomycetes</taxon>
        <taxon>Mycobacteriales</taxon>
        <taxon>Corynebacteriaceae</taxon>
        <taxon>Corynebacterium</taxon>
    </lineage>
</organism>
<evidence type="ECO:0000256" key="2">
    <source>
        <dbReference type="ARBA" id="ARBA00022448"/>
    </source>
</evidence>
<evidence type="ECO:0000259" key="7">
    <source>
        <dbReference type="PROSITE" id="PS50850"/>
    </source>
</evidence>
<comment type="subcellular location">
    <subcellularLocation>
        <location evidence="1">Cell membrane</location>
        <topology evidence="1">Multi-pass membrane protein</topology>
    </subcellularLocation>
</comment>
<dbReference type="EMBL" id="JASNVU010000002">
    <property type="protein sequence ID" value="MDK4334261.1"/>
    <property type="molecule type" value="Genomic_DNA"/>
</dbReference>
<gene>
    <name evidence="8" type="ORF">QPX58_02360</name>
</gene>
<keyword evidence="3 6" id="KW-0812">Transmembrane</keyword>
<keyword evidence="4 6" id="KW-1133">Transmembrane helix</keyword>
<evidence type="ECO:0000256" key="1">
    <source>
        <dbReference type="ARBA" id="ARBA00004651"/>
    </source>
</evidence>
<proteinExistence type="predicted"/>
<feature type="transmembrane region" description="Helical" evidence="6">
    <location>
        <begin position="168"/>
        <end position="188"/>
    </location>
</feature>
<name>A0AAP4BWB3_9CORY</name>
<feature type="domain" description="Major facilitator superfamily (MFS) profile" evidence="7">
    <location>
        <begin position="1"/>
        <end position="234"/>
    </location>
</feature>
<evidence type="ECO:0000256" key="4">
    <source>
        <dbReference type="ARBA" id="ARBA00022989"/>
    </source>
</evidence>
<comment type="caution">
    <text evidence="8">The sequence shown here is derived from an EMBL/GenBank/DDBJ whole genome shotgun (WGS) entry which is preliminary data.</text>
</comment>